<evidence type="ECO:0000256" key="2">
    <source>
        <dbReference type="SAM" id="MobiDB-lite"/>
    </source>
</evidence>
<dbReference type="OMA" id="MEHNTEV"/>
<accession>S3BV05</accession>
<keyword evidence="4" id="KW-1185">Reference proteome</keyword>
<feature type="compositionally biased region" description="Low complexity" evidence="2">
    <location>
        <begin position="128"/>
        <end position="138"/>
    </location>
</feature>
<feature type="compositionally biased region" description="Polar residues" evidence="2">
    <location>
        <begin position="10"/>
        <end position="19"/>
    </location>
</feature>
<feature type="region of interest" description="Disordered" evidence="2">
    <location>
        <begin position="1"/>
        <end position="222"/>
    </location>
</feature>
<proteinExistence type="predicted"/>
<feature type="compositionally biased region" description="Pro residues" evidence="2">
    <location>
        <begin position="139"/>
        <end position="150"/>
    </location>
</feature>
<keyword evidence="1" id="KW-0175">Coiled coil</keyword>
<organism evidence="3 4">
    <name type="scientific">Ophiostoma piceae (strain UAMH 11346)</name>
    <name type="common">Sap stain fungus</name>
    <dbReference type="NCBI Taxonomy" id="1262450"/>
    <lineage>
        <taxon>Eukaryota</taxon>
        <taxon>Fungi</taxon>
        <taxon>Dikarya</taxon>
        <taxon>Ascomycota</taxon>
        <taxon>Pezizomycotina</taxon>
        <taxon>Sordariomycetes</taxon>
        <taxon>Sordariomycetidae</taxon>
        <taxon>Ophiostomatales</taxon>
        <taxon>Ophiostomataceae</taxon>
        <taxon>Ophiostoma</taxon>
    </lineage>
</organism>
<evidence type="ECO:0000256" key="1">
    <source>
        <dbReference type="SAM" id="Coils"/>
    </source>
</evidence>
<reference evidence="3 4" key="1">
    <citation type="journal article" date="2013" name="BMC Genomics">
        <title>The genome and transcriptome of the pine saprophyte Ophiostoma piceae, and a comparison with the bark beetle-associated pine pathogen Grosmannia clavigera.</title>
        <authorList>
            <person name="Haridas S."/>
            <person name="Wang Y."/>
            <person name="Lim L."/>
            <person name="Massoumi Alamouti S."/>
            <person name="Jackman S."/>
            <person name="Docking R."/>
            <person name="Robertson G."/>
            <person name="Birol I."/>
            <person name="Bohlmann J."/>
            <person name="Breuil C."/>
        </authorList>
    </citation>
    <scope>NUCLEOTIDE SEQUENCE [LARGE SCALE GENOMIC DNA]</scope>
    <source>
        <strain evidence="3 4">UAMH 11346</strain>
    </source>
</reference>
<dbReference type="OrthoDB" id="5945798at2759"/>
<sequence>MADLLDDDSNGNGIPTSRPQIPIPAPTSSPRAGIRGPKMIMKERQEREARRFEQEQMEKAQAEQDARVMAERRQAAERAAERERAERAAAAVAGSMSKPSGNVSQTIDPATQRRQQRAERTAAVSSGQPIYQQDVQQQQPPPQQPIPPQPQQAQQKHVRLPQGAPQQTTSQIPGYSVPPQISDAQAGLGGIPGASARTGGAQAQGQAGQGGDLGLSGGSRPRNSFPHAFERWEALSAHWEGLTSFWIRQLQQRSEEIDQDPLSRQLARQVTDLSAAGANLFHAVVELQRLRASSERKFQRWFFEMRSDMEHNTEVHGRLEAAIQEERRGREQAIQEALENERSNSKVQKQLAEMRKELAISKDEARRAWEELGRREQEERDRLISLQEGQPTIVGGVQVAHAQGAPQQGSDDTYEEEYGTPSSLSAPGSTYPPSASQQQYYATPSSADYSGQGFAAPWETVPRHHHPTRLSDVIEEDDERSRTSTSQVSRGDRL</sequence>
<dbReference type="EMBL" id="KE148157">
    <property type="protein sequence ID" value="EPE05074.1"/>
    <property type="molecule type" value="Genomic_DNA"/>
</dbReference>
<gene>
    <name evidence="3" type="ORF">F503_03679</name>
</gene>
<dbReference type="AlphaFoldDB" id="S3BV05"/>
<feature type="compositionally biased region" description="Basic and acidic residues" evidence="2">
    <location>
        <begin position="40"/>
        <end position="87"/>
    </location>
</feature>
<dbReference type="Proteomes" id="UP000016923">
    <property type="component" value="Unassembled WGS sequence"/>
</dbReference>
<feature type="region of interest" description="Disordered" evidence="2">
    <location>
        <begin position="401"/>
        <end position="494"/>
    </location>
</feature>
<dbReference type="VEuPathDB" id="FungiDB:F503_03679"/>
<feature type="compositionally biased region" description="Polar residues" evidence="2">
    <location>
        <begin position="420"/>
        <end position="449"/>
    </location>
</feature>
<dbReference type="HOGENOM" id="CLU_007593_1_2_1"/>
<feature type="compositionally biased region" description="Low complexity" evidence="2">
    <location>
        <begin position="193"/>
        <end position="206"/>
    </location>
</feature>
<feature type="compositionally biased region" description="Polar residues" evidence="2">
    <location>
        <begin position="483"/>
        <end position="494"/>
    </location>
</feature>
<dbReference type="eggNOG" id="ENOG502R2UZ">
    <property type="taxonomic scope" value="Eukaryota"/>
</dbReference>
<evidence type="ECO:0000313" key="3">
    <source>
        <dbReference type="EMBL" id="EPE05074.1"/>
    </source>
</evidence>
<dbReference type="STRING" id="1262450.S3BV05"/>
<feature type="compositionally biased region" description="Gly residues" evidence="2">
    <location>
        <begin position="207"/>
        <end position="217"/>
    </location>
</feature>
<protein>
    <submittedName>
        <fullName evidence="3">Uncharacterized protein</fullName>
    </submittedName>
</protein>
<feature type="compositionally biased region" description="Polar residues" evidence="2">
    <location>
        <begin position="97"/>
        <end position="109"/>
    </location>
</feature>
<name>S3BV05_OPHP1</name>
<feature type="coiled-coil region" evidence="1">
    <location>
        <begin position="337"/>
        <end position="364"/>
    </location>
</feature>
<evidence type="ECO:0000313" key="4">
    <source>
        <dbReference type="Proteomes" id="UP000016923"/>
    </source>
</evidence>
<feature type="compositionally biased region" description="Polar residues" evidence="2">
    <location>
        <begin position="164"/>
        <end position="173"/>
    </location>
</feature>